<protein>
    <recommendedName>
        <fullName evidence="6">Tetratricopeptide repeat protein</fullName>
    </recommendedName>
</protein>
<dbReference type="RefSeq" id="WP_345128222.1">
    <property type="nucleotide sequence ID" value="NZ_BAABAT010000009.1"/>
</dbReference>
<proteinExistence type="predicted"/>
<dbReference type="InterPro" id="IPR019734">
    <property type="entry name" value="TPR_rpt"/>
</dbReference>
<dbReference type="PANTHER" id="PTHR44858">
    <property type="entry name" value="TETRATRICOPEPTIDE REPEAT PROTEIN 6"/>
    <property type="match status" value="1"/>
</dbReference>
<sequence>MILACAGWRCQRMISVSNIPGGNPTARNDPEHFSIKFQICPDCHQTFCDRCAPKAGFLRSTPCRQCGGKLVDGGQRQKVNGTQVAEFVRLHQEGYDHGARGDMPAALALFDRAIAIREAYADAHFSRGLALRNLGRREEAVAAFERSFAIDPRNPQPLFDAGNVLRDLGQRDRALATFDRALAAEPRYVAVHINKSIALMDMGRAEEALHSADEALRIEAADASADHTPNAASFANGAKGAALLKLGRNQEALAAIDQAINDGPDNPDNYLNRATALERLGRAEEAATAKRIGRQLQG</sequence>
<dbReference type="InterPro" id="IPR013105">
    <property type="entry name" value="TPR_2"/>
</dbReference>
<evidence type="ECO:0000256" key="1">
    <source>
        <dbReference type="ARBA" id="ARBA00022737"/>
    </source>
</evidence>
<accession>A0ABP8D8Q5</accession>
<dbReference type="InterPro" id="IPR050498">
    <property type="entry name" value="Ycf3"/>
</dbReference>
<dbReference type="EMBL" id="BAABAT010000009">
    <property type="protein sequence ID" value="GAA4250090.1"/>
    <property type="molecule type" value="Genomic_DNA"/>
</dbReference>
<dbReference type="SMART" id="SM00028">
    <property type="entry name" value="TPR"/>
    <property type="match status" value="5"/>
</dbReference>
<evidence type="ECO:0000256" key="3">
    <source>
        <dbReference type="PROSITE-ProRule" id="PRU00339"/>
    </source>
</evidence>
<evidence type="ECO:0000313" key="4">
    <source>
        <dbReference type="EMBL" id="GAA4250090.1"/>
    </source>
</evidence>
<evidence type="ECO:0000256" key="2">
    <source>
        <dbReference type="ARBA" id="ARBA00022803"/>
    </source>
</evidence>
<evidence type="ECO:0000313" key="5">
    <source>
        <dbReference type="Proteomes" id="UP001500620"/>
    </source>
</evidence>
<organism evidence="4 5">
    <name type="scientific">Dactylosporangium darangshiense</name>
    <dbReference type="NCBI Taxonomy" id="579108"/>
    <lineage>
        <taxon>Bacteria</taxon>
        <taxon>Bacillati</taxon>
        <taxon>Actinomycetota</taxon>
        <taxon>Actinomycetes</taxon>
        <taxon>Micromonosporales</taxon>
        <taxon>Micromonosporaceae</taxon>
        <taxon>Dactylosporangium</taxon>
    </lineage>
</organism>
<comment type="caution">
    <text evidence="4">The sequence shown here is derived from an EMBL/GenBank/DDBJ whole genome shotgun (WGS) entry which is preliminary data.</text>
</comment>
<evidence type="ECO:0008006" key="6">
    <source>
        <dbReference type="Google" id="ProtNLM"/>
    </source>
</evidence>
<reference evidence="5" key="1">
    <citation type="journal article" date="2019" name="Int. J. Syst. Evol. Microbiol.">
        <title>The Global Catalogue of Microorganisms (GCM) 10K type strain sequencing project: providing services to taxonomists for standard genome sequencing and annotation.</title>
        <authorList>
            <consortium name="The Broad Institute Genomics Platform"/>
            <consortium name="The Broad Institute Genome Sequencing Center for Infectious Disease"/>
            <person name="Wu L."/>
            <person name="Ma J."/>
        </authorList>
    </citation>
    <scope>NUCLEOTIDE SEQUENCE [LARGE SCALE GENOMIC DNA]</scope>
    <source>
        <strain evidence="5">JCM 17441</strain>
    </source>
</reference>
<dbReference type="InterPro" id="IPR011990">
    <property type="entry name" value="TPR-like_helical_dom_sf"/>
</dbReference>
<feature type="repeat" description="TPR" evidence="3">
    <location>
        <begin position="155"/>
        <end position="188"/>
    </location>
</feature>
<keyword evidence="2 3" id="KW-0802">TPR repeat</keyword>
<dbReference type="Pfam" id="PF07719">
    <property type="entry name" value="TPR_2"/>
    <property type="match status" value="1"/>
</dbReference>
<gene>
    <name evidence="4" type="ORF">GCM10022255_036990</name>
</gene>
<feature type="repeat" description="TPR" evidence="3">
    <location>
        <begin position="121"/>
        <end position="154"/>
    </location>
</feature>
<keyword evidence="5" id="KW-1185">Reference proteome</keyword>
<name>A0ABP8D8Q5_9ACTN</name>
<dbReference type="PANTHER" id="PTHR44858:SF1">
    <property type="entry name" value="UDP-N-ACETYLGLUCOSAMINE--PEPTIDE N-ACETYLGLUCOSAMINYLTRANSFERASE SPINDLY-RELATED"/>
    <property type="match status" value="1"/>
</dbReference>
<dbReference type="SUPFAM" id="SSF48439">
    <property type="entry name" value="Protein prenylyltransferase"/>
    <property type="match status" value="1"/>
</dbReference>
<dbReference type="PROSITE" id="PS50005">
    <property type="entry name" value="TPR"/>
    <property type="match status" value="2"/>
</dbReference>
<dbReference type="Proteomes" id="UP001500620">
    <property type="component" value="Unassembled WGS sequence"/>
</dbReference>
<dbReference type="Pfam" id="PF13432">
    <property type="entry name" value="TPR_16"/>
    <property type="match status" value="2"/>
</dbReference>
<keyword evidence="1" id="KW-0677">Repeat</keyword>
<dbReference type="PROSITE" id="PS50293">
    <property type="entry name" value="TPR_REGION"/>
    <property type="match status" value="1"/>
</dbReference>
<dbReference type="Gene3D" id="1.25.40.10">
    <property type="entry name" value="Tetratricopeptide repeat domain"/>
    <property type="match status" value="2"/>
</dbReference>